<proteinExistence type="predicted"/>
<accession>A0ABX7B852</accession>
<keyword evidence="2" id="KW-1185">Reference proteome</keyword>
<gene>
    <name evidence="1" type="ORF">IGS68_03415</name>
</gene>
<dbReference type="Gene3D" id="3.10.129.10">
    <property type="entry name" value="Hotdog Thioesterase"/>
    <property type="match status" value="1"/>
</dbReference>
<name>A0ABX7B852_9PROT</name>
<dbReference type="EMBL" id="CP067420">
    <property type="protein sequence ID" value="QQP90319.1"/>
    <property type="molecule type" value="Genomic_DNA"/>
</dbReference>
<dbReference type="PANTHER" id="PTHR12475">
    <property type="match status" value="1"/>
</dbReference>
<protein>
    <submittedName>
        <fullName evidence="1">Thioesterase family protein</fullName>
    </submittedName>
</protein>
<evidence type="ECO:0000313" key="1">
    <source>
        <dbReference type="EMBL" id="QQP90319.1"/>
    </source>
</evidence>
<organism evidence="1 2">
    <name type="scientific">Skermanella cutis</name>
    <dbReference type="NCBI Taxonomy" id="2775420"/>
    <lineage>
        <taxon>Bacteria</taxon>
        <taxon>Pseudomonadati</taxon>
        <taxon>Pseudomonadota</taxon>
        <taxon>Alphaproteobacteria</taxon>
        <taxon>Rhodospirillales</taxon>
        <taxon>Azospirillaceae</taxon>
        <taxon>Skermanella</taxon>
    </lineage>
</organism>
<dbReference type="RefSeq" id="WP_201077328.1">
    <property type="nucleotide sequence ID" value="NZ_CP067420.1"/>
</dbReference>
<dbReference type="SUPFAM" id="SSF54637">
    <property type="entry name" value="Thioesterase/thiol ester dehydrase-isomerase"/>
    <property type="match status" value="1"/>
</dbReference>
<reference evidence="1" key="1">
    <citation type="submission" date="2021-02" db="EMBL/GenBank/DDBJ databases">
        <title>Skermanella TT6 skin isolate.</title>
        <authorList>
            <person name="Lee K."/>
            <person name="Ganzorig M."/>
        </authorList>
    </citation>
    <scope>NUCLEOTIDE SEQUENCE</scope>
    <source>
        <strain evidence="1">TT6</strain>
    </source>
</reference>
<sequence>MNLVFRMVKVLLAALFGRRLDLMDESVLTFRVWPNDLDVNLHMNNGRYLTVMDLGRTDLMIRCGLARPILRNRWMPVLGEASVRFRRSLKPFQRFRLHTRVLGWDAKWVYMEHRIESMDGRVAAAATVRGLFKSPAGTVEPAEILRLLGRDTESPPIPLPVPLHPHMTEEI</sequence>
<evidence type="ECO:0000313" key="2">
    <source>
        <dbReference type="Proteomes" id="UP000595197"/>
    </source>
</evidence>
<dbReference type="CDD" id="cd00586">
    <property type="entry name" value="4HBT"/>
    <property type="match status" value="1"/>
</dbReference>
<dbReference type="Proteomes" id="UP000595197">
    <property type="component" value="Chromosome"/>
</dbReference>
<dbReference type="PANTHER" id="PTHR12475:SF4">
    <property type="entry name" value="PROTEIN THEM6"/>
    <property type="match status" value="1"/>
</dbReference>
<dbReference type="InterPro" id="IPR051490">
    <property type="entry name" value="THEM6_lcsJ_thioesterase"/>
</dbReference>
<dbReference type="Pfam" id="PF13279">
    <property type="entry name" value="4HBT_2"/>
    <property type="match status" value="1"/>
</dbReference>
<dbReference type="InterPro" id="IPR029069">
    <property type="entry name" value="HotDog_dom_sf"/>
</dbReference>